<dbReference type="EMBL" id="QGNW01000029">
    <property type="protein sequence ID" value="RVX11895.1"/>
    <property type="molecule type" value="Genomic_DNA"/>
</dbReference>
<dbReference type="InterPro" id="IPR002554">
    <property type="entry name" value="PP2A_B56"/>
</dbReference>
<accession>A0A438JSI8</accession>
<dbReference type="AlphaFoldDB" id="A0A438JSI8"/>
<evidence type="ECO:0000313" key="2">
    <source>
        <dbReference type="Proteomes" id="UP000288805"/>
    </source>
</evidence>
<sequence>MVITSLLASWESWDLARKGMEETYFTSTDFLLSQSALQVAERAFFLWKNDHIAVHGLTINIRKMFLEMDFDLFEECQKQHEEMEARARELEEQRELTWKRLAEAAEQRKGEDGITV</sequence>
<proteinExistence type="predicted"/>
<organism evidence="1 2">
    <name type="scientific">Vitis vinifera</name>
    <name type="common">Grape</name>
    <dbReference type="NCBI Taxonomy" id="29760"/>
    <lineage>
        <taxon>Eukaryota</taxon>
        <taxon>Viridiplantae</taxon>
        <taxon>Streptophyta</taxon>
        <taxon>Embryophyta</taxon>
        <taxon>Tracheophyta</taxon>
        <taxon>Spermatophyta</taxon>
        <taxon>Magnoliopsida</taxon>
        <taxon>eudicotyledons</taxon>
        <taxon>Gunneridae</taxon>
        <taxon>Pentapetalae</taxon>
        <taxon>rosids</taxon>
        <taxon>Vitales</taxon>
        <taxon>Vitaceae</taxon>
        <taxon>Viteae</taxon>
        <taxon>Vitis</taxon>
    </lineage>
</organism>
<dbReference type="PANTHER" id="PTHR10257">
    <property type="entry name" value="SERINE/THREONINE PROTEIN PHOSPHATASE 2A PP2A REGULATORY SUBUNIT B"/>
    <property type="match status" value="1"/>
</dbReference>
<protein>
    <submittedName>
        <fullName evidence="1">Serine/threonine protein phosphatase 2A 57 kDa regulatory subunit B' beta isoform</fullName>
    </submittedName>
</protein>
<dbReference type="Gene3D" id="1.25.10.10">
    <property type="entry name" value="Leucine-rich Repeat Variant"/>
    <property type="match status" value="1"/>
</dbReference>
<gene>
    <name evidence="1" type="primary">B'BETA_1</name>
    <name evidence="1" type="ORF">CK203_009359</name>
</gene>
<dbReference type="Proteomes" id="UP000288805">
    <property type="component" value="Unassembled WGS sequence"/>
</dbReference>
<dbReference type="GO" id="GO:0007165">
    <property type="term" value="P:signal transduction"/>
    <property type="evidence" value="ECO:0007669"/>
    <property type="project" value="InterPro"/>
</dbReference>
<dbReference type="InterPro" id="IPR011989">
    <property type="entry name" value="ARM-like"/>
</dbReference>
<dbReference type="SUPFAM" id="SSF48371">
    <property type="entry name" value="ARM repeat"/>
    <property type="match status" value="1"/>
</dbReference>
<dbReference type="PANTHER" id="PTHR10257:SF3">
    <property type="entry name" value="SERINE_THREONINE-PROTEIN PHOSPHATASE 2A 56 KDA REGULATORY SUBUNIT GAMMA ISOFORM"/>
    <property type="match status" value="1"/>
</dbReference>
<dbReference type="GO" id="GO:0019888">
    <property type="term" value="F:protein phosphatase regulator activity"/>
    <property type="evidence" value="ECO:0007669"/>
    <property type="project" value="InterPro"/>
</dbReference>
<dbReference type="Pfam" id="PF01603">
    <property type="entry name" value="B56"/>
    <property type="match status" value="1"/>
</dbReference>
<dbReference type="InterPro" id="IPR016024">
    <property type="entry name" value="ARM-type_fold"/>
</dbReference>
<name>A0A438JSI8_VITVI</name>
<reference evidence="1 2" key="1">
    <citation type="journal article" date="2018" name="PLoS Genet.">
        <title>Population sequencing reveals clonal diversity and ancestral inbreeding in the grapevine cultivar Chardonnay.</title>
        <authorList>
            <person name="Roach M.J."/>
            <person name="Johnson D.L."/>
            <person name="Bohlmann J."/>
            <person name="van Vuuren H.J."/>
            <person name="Jones S.J."/>
            <person name="Pretorius I.S."/>
            <person name="Schmidt S.A."/>
            <person name="Borneman A.R."/>
        </authorList>
    </citation>
    <scope>NUCLEOTIDE SEQUENCE [LARGE SCALE GENOMIC DNA]</scope>
    <source>
        <strain evidence="2">cv. Chardonnay</strain>
        <tissue evidence="1">Leaf</tissue>
    </source>
</reference>
<evidence type="ECO:0000313" key="1">
    <source>
        <dbReference type="EMBL" id="RVX11895.1"/>
    </source>
</evidence>
<dbReference type="GO" id="GO:0000159">
    <property type="term" value="C:protein phosphatase type 2A complex"/>
    <property type="evidence" value="ECO:0007669"/>
    <property type="project" value="InterPro"/>
</dbReference>
<comment type="caution">
    <text evidence="1">The sequence shown here is derived from an EMBL/GenBank/DDBJ whole genome shotgun (WGS) entry which is preliminary data.</text>
</comment>